<evidence type="ECO:0000256" key="4">
    <source>
        <dbReference type="ARBA" id="ARBA00023136"/>
    </source>
</evidence>
<feature type="transmembrane region" description="Helical" evidence="5">
    <location>
        <begin position="102"/>
        <end position="120"/>
    </location>
</feature>
<organism evidence="6">
    <name type="scientific">Strombidium inclinatum</name>
    <dbReference type="NCBI Taxonomy" id="197538"/>
    <lineage>
        <taxon>Eukaryota</taxon>
        <taxon>Sar</taxon>
        <taxon>Alveolata</taxon>
        <taxon>Ciliophora</taxon>
        <taxon>Intramacronucleata</taxon>
        <taxon>Spirotrichea</taxon>
        <taxon>Oligotrichia</taxon>
        <taxon>Strombidiidae</taxon>
        <taxon>Strombidium</taxon>
    </lineage>
</organism>
<dbReference type="EMBL" id="HBIH01011693">
    <property type="protein sequence ID" value="CAE0324189.1"/>
    <property type="molecule type" value="Transcribed_RNA"/>
</dbReference>
<name>A0A7S3IJ49_9SPIT</name>
<proteinExistence type="predicted"/>
<dbReference type="InterPro" id="IPR023352">
    <property type="entry name" value="MAPEG-like_dom_sf"/>
</dbReference>
<keyword evidence="2 5" id="KW-0812">Transmembrane</keyword>
<dbReference type="AlphaFoldDB" id="A0A7S3IJ49"/>
<evidence type="ECO:0000313" key="6">
    <source>
        <dbReference type="EMBL" id="CAE0324189.1"/>
    </source>
</evidence>
<evidence type="ECO:0000256" key="2">
    <source>
        <dbReference type="ARBA" id="ARBA00022692"/>
    </source>
</evidence>
<dbReference type="Gene3D" id="1.20.120.550">
    <property type="entry name" value="Membrane associated eicosanoid/glutathione metabolism-like domain"/>
    <property type="match status" value="1"/>
</dbReference>
<evidence type="ECO:0008006" key="7">
    <source>
        <dbReference type="Google" id="ProtNLM"/>
    </source>
</evidence>
<evidence type="ECO:0000256" key="1">
    <source>
        <dbReference type="ARBA" id="ARBA00004370"/>
    </source>
</evidence>
<comment type="subcellular location">
    <subcellularLocation>
        <location evidence="1">Membrane</location>
    </subcellularLocation>
</comment>
<protein>
    <recommendedName>
        <fullName evidence="7">MAPEG family protein</fullName>
    </recommendedName>
</protein>
<dbReference type="InterPro" id="IPR001129">
    <property type="entry name" value="Membr-assoc_MAPEG"/>
</dbReference>
<feature type="transmembrane region" description="Helical" evidence="5">
    <location>
        <begin position="53"/>
        <end position="81"/>
    </location>
</feature>
<accession>A0A7S3IJ49</accession>
<dbReference type="Pfam" id="PF01124">
    <property type="entry name" value="MAPEG"/>
    <property type="match status" value="1"/>
</dbReference>
<evidence type="ECO:0000256" key="3">
    <source>
        <dbReference type="ARBA" id="ARBA00022989"/>
    </source>
</evidence>
<dbReference type="GO" id="GO:0016020">
    <property type="term" value="C:membrane"/>
    <property type="evidence" value="ECO:0007669"/>
    <property type="project" value="UniProtKB-SubCell"/>
</dbReference>
<keyword evidence="4 5" id="KW-0472">Membrane</keyword>
<keyword evidence="3 5" id="KW-1133">Transmembrane helix</keyword>
<evidence type="ECO:0000256" key="5">
    <source>
        <dbReference type="SAM" id="Phobius"/>
    </source>
</evidence>
<dbReference type="SUPFAM" id="SSF161084">
    <property type="entry name" value="MAPEG domain-like"/>
    <property type="match status" value="1"/>
</dbReference>
<sequence>MQAYGAHKSVSPIGFPDSGNGKYAQKFTYKQWYVMACHQRAHMNFVENLPLNLILLLVMGLYYPTITLVYSISAVVGRFLYCALYAKKGAWGRMLGMVMDRVPLISFILYMTIMLAMDLFKNEVSLAVLG</sequence>
<reference evidence="6" key="1">
    <citation type="submission" date="2021-01" db="EMBL/GenBank/DDBJ databases">
        <authorList>
            <person name="Corre E."/>
            <person name="Pelletier E."/>
            <person name="Niang G."/>
            <person name="Scheremetjew M."/>
            <person name="Finn R."/>
            <person name="Kale V."/>
            <person name="Holt S."/>
            <person name="Cochrane G."/>
            <person name="Meng A."/>
            <person name="Brown T."/>
            <person name="Cohen L."/>
        </authorList>
    </citation>
    <scope>NUCLEOTIDE SEQUENCE</scope>
    <source>
        <strain evidence="6">S3</strain>
    </source>
</reference>
<gene>
    <name evidence="6" type="ORF">SINC0208_LOCUS4776</name>
</gene>